<dbReference type="EMBL" id="CARXXK010000002">
    <property type="protein sequence ID" value="CAI6352873.1"/>
    <property type="molecule type" value="Genomic_DNA"/>
</dbReference>
<gene>
    <name evidence="2" type="ORF">MEUPH1_LOCUS9064</name>
</gene>
<evidence type="ECO:0000313" key="3">
    <source>
        <dbReference type="Proteomes" id="UP001160148"/>
    </source>
</evidence>
<dbReference type="Pfam" id="PF20478">
    <property type="entry name" value="P2RX7_C"/>
    <property type="match status" value="1"/>
</dbReference>
<proteinExistence type="predicted"/>
<dbReference type="InterPro" id="IPR046815">
    <property type="entry name" value="P2RX7_C"/>
</dbReference>
<dbReference type="PANTHER" id="PTHR36981">
    <property type="entry name" value="ZGC:195170"/>
    <property type="match status" value="1"/>
</dbReference>
<dbReference type="Proteomes" id="UP001160148">
    <property type="component" value="Unassembled WGS sequence"/>
</dbReference>
<evidence type="ECO:0000313" key="2">
    <source>
        <dbReference type="EMBL" id="CAI6352873.1"/>
    </source>
</evidence>
<dbReference type="PANTHER" id="PTHR36981:SF1">
    <property type="entry name" value="P2X PURINORECEPTOR 7 INTRACELLULAR DOMAIN-CONTAINING PROTEIN"/>
    <property type="match status" value="1"/>
</dbReference>
<sequence length="122" mass="14022">MSLIPFNFYPDIEGIDRYLQEDDDDPAVNYEGRLNNSNWCSCGYCKGMLSDIDCLCCNELPNLEKIREQEGKCITLHRSFSKLILVHLLKRTGELSRLGNLCVPLLLLQPNTLQYGIIFFKC</sequence>
<accession>A0AAV0WB32</accession>
<feature type="domain" description="P2X purinoreceptor 7 intracellular" evidence="1">
    <location>
        <begin position="33"/>
        <end position="87"/>
    </location>
</feature>
<protein>
    <recommendedName>
        <fullName evidence="1">P2X purinoreceptor 7 intracellular domain-containing protein</fullName>
    </recommendedName>
</protein>
<keyword evidence="3" id="KW-1185">Reference proteome</keyword>
<reference evidence="2 3" key="1">
    <citation type="submission" date="2023-01" db="EMBL/GenBank/DDBJ databases">
        <authorList>
            <person name="Whitehead M."/>
        </authorList>
    </citation>
    <scope>NUCLEOTIDE SEQUENCE [LARGE SCALE GENOMIC DNA]</scope>
</reference>
<evidence type="ECO:0000259" key="1">
    <source>
        <dbReference type="Pfam" id="PF20478"/>
    </source>
</evidence>
<name>A0AAV0WB32_9HEMI</name>
<organism evidence="2 3">
    <name type="scientific">Macrosiphum euphorbiae</name>
    <name type="common">potato aphid</name>
    <dbReference type="NCBI Taxonomy" id="13131"/>
    <lineage>
        <taxon>Eukaryota</taxon>
        <taxon>Metazoa</taxon>
        <taxon>Ecdysozoa</taxon>
        <taxon>Arthropoda</taxon>
        <taxon>Hexapoda</taxon>
        <taxon>Insecta</taxon>
        <taxon>Pterygota</taxon>
        <taxon>Neoptera</taxon>
        <taxon>Paraneoptera</taxon>
        <taxon>Hemiptera</taxon>
        <taxon>Sternorrhyncha</taxon>
        <taxon>Aphidomorpha</taxon>
        <taxon>Aphidoidea</taxon>
        <taxon>Aphididae</taxon>
        <taxon>Macrosiphini</taxon>
        <taxon>Macrosiphum</taxon>
    </lineage>
</organism>
<comment type="caution">
    <text evidence="2">The sequence shown here is derived from an EMBL/GenBank/DDBJ whole genome shotgun (WGS) entry which is preliminary data.</text>
</comment>
<dbReference type="AlphaFoldDB" id="A0AAV0WB32"/>